<proteinExistence type="predicted"/>
<dbReference type="EMBL" id="JXTC01000010">
    <property type="protein sequence ID" value="POO01080.1"/>
    <property type="molecule type" value="Genomic_DNA"/>
</dbReference>
<name>A0A2P5FTI1_TREOI</name>
<protein>
    <submittedName>
        <fullName evidence="1">Uncharacterized protein</fullName>
    </submittedName>
</protein>
<organism evidence="1 2">
    <name type="scientific">Trema orientale</name>
    <name type="common">Charcoal tree</name>
    <name type="synonym">Celtis orientalis</name>
    <dbReference type="NCBI Taxonomy" id="63057"/>
    <lineage>
        <taxon>Eukaryota</taxon>
        <taxon>Viridiplantae</taxon>
        <taxon>Streptophyta</taxon>
        <taxon>Embryophyta</taxon>
        <taxon>Tracheophyta</taxon>
        <taxon>Spermatophyta</taxon>
        <taxon>Magnoliopsida</taxon>
        <taxon>eudicotyledons</taxon>
        <taxon>Gunneridae</taxon>
        <taxon>Pentapetalae</taxon>
        <taxon>rosids</taxon>
        <taxon>fabids</taxon>
        <taxon>Rosales</taxon>
        <taxon>Cannabaceae</taxon>
        <taxon>Trema</taxon>
    </lineage>
</organism>
<evidence type="ECO:0000313" key="1">
    <source>
        <dbReference type="EMBL" id="POO01080.1"/>
    </source>
</evidence>
<accession>A0A2P5FTI1</accession>
<sequence length="57" mass="6495">MIFSLICFSLVHSLSILSLSSLSFLQNIAHYYLVNNGIIQFFIAKSNFKIVKNSLQK</sequence>
<dbReference type="InParanoid" id="A0A2P5FTI1"/>
<evidence type="ECO:0000313" key="2">
    <source>
        <dbReference type="Proteomes" id="UP000237000"/>
    </source>
</evidence>
<reference evidence="2" key="1">
    <citation type="submission" date="2016-06" db="EMBL/GenBank/DDBJ databases">
        <title>Parallel loss of symbiosis genes in relatives of nitrogen-fixing non-legume Parasponia.</title>
        <authorList>
            <person name="Van Velzen R."/>
            <person name="Holmer R."/>
            <person name="Bu F."/>
            <person name="Rutten L."/>
            <person name="Van Zeijl A."/>
            <person name="Liu W."/>
            <person name="Santuari L."/>
            <person name="Cao Q."/>
            <person name="Sharma T."/>
            <person name="Shen D."/>
            <person name="Roswanjaya Y."/>
            <person name="Wardhani T."/>
            <person name="Kalhor M.S."/>
            <person name="Jansen J."/>
            <person name="Van den Hoogen J."/>
            <person name="Gungor B."/>
            <person name="Hartog M."/>
            <person name="Hontelez J."/>
            <person name="Verver J."/>
            <person name="Yang W.-C."/>
            <person name="Schijlen E."/>
            <person name="Repin R."/>
            <person name="Schilthuizen M."/>
            <person name="Schranz E."/>
            <person name="Heidstra R."/>
            <person name="Miyata K."/>
            <person name="Fedorova E."/>
            <person name="Kohlen W."/>
            <person name="Bisseling T."/>
            <person name="Smit S."/>
            <person name="Geurts R."/>
        </authorList>
    </citation>
    <scope>NUCLEOTIDE SEQUENCE [LARGE SCALE GENOMIC DNA]</scope>
    <source>
        <strain evidence="2">cv. RG33-2</strain>
    </source>
</reference>
<dbReference type="Proteomes" id="UP000237000">
    <property type="component" value="Unassembled WGS sequence"/>
</dbReference>
<gene>
    <name evidence="1" type="ORF">TorRG33x02_032630</name>
</gene>
<comment type="caution">
    <text evidence="1">The sequence shown here is derived from an EMBL/GenBank/DDBJ whole genome shotgun (WGS) entry which is preliminary data.</text>
</comment>
<dbReference type="AlphaFoldDB" id="A0A2P5FTI1"/>
<keyword evidence="2" id="KW-1185">Reference proteome</keyword>